<protein>
    <submittedName>
        <fullName evidence="2">WD repeat-containing protein 19</fullName>
    </submittedName>
</protein>
<evidence type="ECO:0000313" key="1">
    <source>
        <dbReference type="Proteomes" id="UP000095286"/>
    </source>
</evidence>
<dbReference type="WBParaSite" id="RSKR_0000604500.1">
    <property type="protein sequence ID" value="RSKR_0000604500.1"/>
    <property type="gene ID" value="RSKR_0000604500"/>
</dbReference>
<reference evidence="2" key="1">
    <citation type="submission" date="2016-11" db="UniProtKB">
        <authorList>
            <consortium name="WormBaseParasite"/>
        </authorList>
    </citation>
    <scope>IDENTIFICATION</scope>
    <source>
        <strain evidence="2">KR3021</strain>
    </source>
</reference>
<dbReference type="Proteomes" id="UP000095286">
    <property type="component" value="Unplaced"/>
</dbReference>
<proteinExistence type="predicted"/>
<organism evidence="1 2">
    <name type="scientific">Rhabditophanes sp. KR3021</name>
    <dbReference type="NCBI Taxonomy" id="114890"/>
    <lineage>
        <taxon>Eukaryota</taxon>
        <taxon>Metazoa</taxon>
        <taxon>Ecdysozoa</taxon>
        <taxon>Nematoda</taxon>
        <taxon>Chromadorea</taxon>
        <taxon>Rhabditida</taxon>
        <taxon>Tylenchina</taxon>
        <taxon>Panagrolaimomorpha</taxon>
        <taxon>Strongyloidoidea</taxon>
        <taxon>Alloionematidae</taxon>
        <taxon>Rhabditophanes</taxon>
    </lineage>
</organism>
<accession>A0AC35U0Z1</accession>
<evidence type="ECO:0000313" key="2">
    <source>
        <dbReference type="WBParaSite" id="RSKR_0000604500.1"/>
    </source>
</evidence>
<sequence length="1391" mass="158577">MKTLYRIQKEESGNGEAICRWRPKSHMLTVSGKNGTTRIYDKLGKVYEQFNFEGPSVCMEWDYSGEVLALCTENCSMLTLYEYSTKKLERLECAMHAKEFPTAMAWGKNSSILAVGTNKGNLILYDSQTAKKAPLMGKHQRMITSACFTDDDLLILAAEDSSLTVSNLDGDSLACIICNAPPKQVKSQRYRQIKEEINNSNLNVVGKSGHSYETVVSCVVQSKVFLLTFKKDWESPVYLQFQEKYGEIVAHEWYVDGYVLLGFSKGYLICLTVQQKQIGNEIFCFNDFNSNFTSLHYSHALQKCFLLGDNQLKIRTMETMNEQAGETIELQFDEIGLCEVSLTDDGRFVCCSGASGAVTVNLYKLPLLGAACKDASVTLIGLNELVINLTTDVEAVLTHRVNTTVEPQFLAISEHFIAAGAGNRCWFYSYSKKQVLLFGQIEYISSILDLKISNDYAAARILGDKIQMHRIGAESSSANIADQSILFPDAVNTNVDKPHLKEEAKVVDAFDITNHYLIYTTNTGHINHFSIDEWGLVNEYKHTCRIKWLSAEPNGSKVCYHDEKSATYIFSVHTDEILRIDDKEGIKAYYENCLWENFKIDRDGFVLYDNTTFHLYSIDEKDINGYDLVNLGTQRIPVDNKPIFLSKGCVYTVTGRGSIATALLDYFKIDMSLSHKSVGEVQKIAEQAITLKRQVNICLYYLLKWTYAWFVCDYLNDNRLWHKFANEALKNMDISVASKIYRNIGLVHLVWELEKLEFVEEKMLLAAHFSLITNDYDKAEELFLKSSEPLKALDMRRDLLHWDKALILAGQLSRKDVPIISKEYAQQLEFMGKYNDALKYYEQGLFPDQEIEEGEDRYEHNESCNCGIARTSLKTGDYKRGIAFATQIPIRSLKKECAIILEQHKQFIDAANLFQLGNFHDRAAAVSFKAKNYKKVAELLEYVRSPKIHVQYGKIMESEKKYEDAVKAYLLGKDFESGVRIYLDHLKDPEKAVKLVKESRSIEGAKLVAQFFVDIKDLKSAILFLVYSHCYQEGFHLAMTNDLVHDYEVALEEYGETAQFLDLAEYYQDKREWMKSGKFFYLAGNYPQSLEYLIRSDASDDSLVLAIKCVAASKDFHLQKILMDHLLGAFTSAPKDPKLIFRYYIELEKYQDAAKVAVILAENEQAKGNYRSVRDLLLQMALELLKHKIDLPANMYDALMVIHSYLLVKVHSQNKRPMLAARLLMRVRDNLSKFPQHQVPILTSLVIISAQAGLYETAYKVAVELMKPSNRPLLDHKFKKKIEQVARKGNTSTKDIEETSSPCLYCATPLKDFQLTCFNCKNKLPFCIVSGRHLVIDDLANCNKCHFSGCYSEFILLREKHQHCPMCNGEVSDIHKITKIEDLSYKMAGEG</sequence>
<name>A0AC35U0Z1_9BILA</name>